<sequence>MLSCFDDVRHMTDESTAKIQRGRRAVRRGPIRTNLHSHLQGNFPSSLRKNKLMNAVYSALQTKLKVFQHESSQGFFGTKFFYIPT</sequence>
<keyword evidence="2" id="KW-1185">Reference proteome</keyword>
<evidence type="ECO:0000313" key="1">
    <source>
        <dbReference type="EMBL" id="VEL42599.1"/>
    </source>
</evidence>
<comment type="caution">
    <text evidence="1">The sequence shown here is derived from an EMBL/GenBank/DDBJ whole genome shotgun (WGS) entry which is preliminary data.</text>
</comment>
<name>A0A3S5FH68_9PLAT</name>
<dbReference type="Proteomes" id="UP000784294">
    <property type="component" value="Unassembled WGS sequence"/>
</dbReference>
<protein>
    <submittedName>
        <fullName evidence="1">Uncharacterized protein</fullName>
    </submittedName>
</protein>
<gene>
    <name evidence="1" type="ORF">PXEA_LOCUS36039</name>
</gene>
<dbReference type="EMBL" id="CAAALY010275372">
    <property type="protein sequence ID" value="VEL42599.1"/>
    <property type="molecule type" value="Genomic_DNA"/>
</dbReference>
<organism evidence="1 2">
    <name type="scientific">Protopolystoma xenopodis</name>
    <dbReference type="NCBI Taxonomy" id="117903"/>
    <lineage>
        <taxon>Eukaryota</taxon>
        <taxon>Metazoa</taxon>
        <taxon>Spiralia</taxon>
        <taxon>Lophotrochozoa</taxon>
        <taxon>Platyhelminthes</taxon>
        <taxon>Monogenea</taxon>
        <taxon>Polyopisthocotylea</taxon>
        <taxon>Polystomatidea</taxon>
        <taxon>Polystomatidae</taxon>
        <taxon>Protopolystoma</taxon>
    </lineage>
</organism>
<proteinExistence type="predicted"/>
<evidence type="ECO:0000313" key="2">
    <source>
        <dbReference type="Proteomes" id="UP000784294"/>
    </source>
</evidence>
<accession>A0A3S5FH68</accession>
<reference evidence="1" key="1">
    <citation type="submission" date="2018-11" db="EMBL/GenBank/DDBJ databases">
        <authorList>
            <consortium name="Pathogen Informatics"/>
        </authorList>
    </citation>
    <scope>NUCLEOTIDE SEQUENCE</scope>
</reference>
<dbReference type="AlphaFoldDB" id="A0A3S5FH68"/>